<feature type="region of interest" description="Disordered" evidence="1">
    <location>
        <begin position="1"/>
        <end position="49"/>
    </location>
</feature>
<dbReference type="EMBL" id="MU806792">
    <property type="protein sequence ID" value="KAJ3833019.1"/>
    <property type="molecule type" value="Genomic_DNA"/>
</dbReference>
<evidence type="ECO:0000256" key="1">
    <source>
        <dbReference type="SAM" id="MobiDB-lite"/>
    </source>
</evidence>
<proteinExistence type="predicted"/>
<protein>
    <submittedName>
        <fullName evidence="2">Uncharacterized protein</fullName>
    </submittedName>
</protein>
<dbReference type="AlphaFoldDB" id="A0AA38NYK8"/>
<feature type="compositionally biased region" description="Low complexity" evidence="1">
    <location>
        <begin position="144"/>
        <end position="166"/>
    </location>
</feature>
<evidence type="ECO:0000313" key="2">
    <source>
        <dbReference type="EMBL" id="KAJ3833019.1"/>
    </source>
</evidence>
<feature type="compositionally biased region" description="Polar residues" evidence="1">
    <location>
        <begin position="1"/>
        <end position="22"/>
    </location>
</feature>
<sequence length="305" mass="33018">MALSSSPRTSSIPHRTRQTSTPRGIPWQAAPLMISSPTSPHPQALSPTQPTTVIQGVYFAGAKEFTFKEHNEFNSVEGDMVVEEDSESELGKMTWTTSSNFKGASARNPQRDSYRDRRATSYSDYPDYSSYSYPYSSSYPSSSSYPYPSSSSSSSAPHPSSPISNPQWAPGTNISGQFFPGSAGLTFLGDNEFNSVKGTMIRTQTRHSMHPAPGGNPPRTAFVDLSHHRNLTPSFPPPNVTRQAAPTPHGVDVHISGEFFAGAYGGQFGGKNEFNALNLTGYDVELGAIRNLQSFGYYGSSAMSD</sequence>
<keyword evidence="3" id="KW-1185">Reference proteome</keyword>
<feature type="region of interest" description="Disordered" evidence="1">
    <location>
        <begin position="93"/>
        <end position="121"/>
    </location>
</feature>
<dbReference type="Proteomes" id="UP001163846">
    <property type="component" value="Unassembled WGS sequence"/>
</dbReference>
<gene>
    <name evidence="2" type="ORF">F5878DRAFT_646297</name>
</gene>
<comment type="caution">
    <text evidence="2">The sequence shown here is derived from an EMBL/GenBank/DDBJ whole genome shotgun (WGS) entry which is preliminary data.</text>
</comment>
<feature type="compositionally biased region" description="Basic and acidic residues" evidence="1">
    <location>
        <begin position="109"/>
        <end position="119"/>
    </location>
</feature>
<name>A0AA38NYK8_9AGAR</name>
<organism evidence="2 3">
    <name type="scientific">Lentinula raphanica</name>
    <dbReference type="NCBI Taxonomy" id="153919"/>
    <lineage>
        <taxon>Eukaryota</taxon>
        <taxon>Fungi</taxon>
        <taxon>Dikarya</taxon>
        <taxon>Basidiomycota</taxon>
        <taxon>Agaricomycotina</taxon>
        <taxon>Agaricomycetes</taxon>
        <taxon>Agaricomycetidae</taxon>
        <taxon>Agaricales</taxon>
        <taxon>Marasmiineae</taxon>
        <taxon>Omphalotaceae</taxon>
        <taxon>Lentinula</taxon>
    </lineage>
</organism>
<reference evidence="2" key="1">
    <citation type="submission" date="2022-08" db="EMBL/GenBank/DDBJ databases">
        <authorList>
            <consortium name="DOE Joint Genome Institute"/>
            <person name="Min B."/>
            <person name="Riley R."/>
            <person name="Sierra-Patev S."/>
            <person name="Naranjo-Ortiz M."/>
            <person name="Looney B."/>
            <person name="Konkel Z."/>
            <person name="Slot J.C."/>
            <person name="Sakamoto Y."/>
            <person name="Steenwyk J.L."/>
            <person name="Rokas A."/>
            <person name="Carro J."/>
            <person name="Camarero S."/>
            <person name="Ferreira P."/>
            <person name="Molpeceres G."/>
            <person name="Ruiz-Duenas F.J."/>
            <person name="Serrano A."/>
            <person name="Henrissat B."/>
            <person name="Drula E."/>
            <person name="Hughes K.W."/>
            <person name="Mata J.L."/>
            <person name="Ishikawa N.K."/>
            <person name="Vargas-Isla R."/>
            <person name="Ushijima S."/>
            <person name="Smith C.A."/>
            <person name="Ahrendt S."/>
            <person name="Andreopoulos W."/>
            <person name="He G."/>
            <person name="Labutti K."/>
            <person name="Lipzen A."/>
            <person name="Ng V."/>
            <person name="Sandor L."/>
            <person name="Barry K."/>
            <person name="Martinez A.T."/>
            <person name="Xiao Y."/>
            <person name="Gibbons J.G."/>
            <person name="Terashima K."/>
            <person name="Hibbett D.S."/>
            <person name="Grigoriev I.V."/>
        </authorList>
    </citation>
    <scope>NUCLEOTIDE SEQUENCE</scope>
    <source>
        <strain evidence="2">TFB9207</strain>
    </source>
</reference>
<feature type="region of interest" description="Disordered" evidence="1">
    <location>
        <begin position="144"/>
        <end position="175"/>
    </location>
</feature>
<accession>A0AA38NYK8</accession>
<evidence type="ECO:0000313" key="3">
    <source>
        <dbReference type="Proteomes" id="UP001163846"/>
    </source>
</evidence>